<evidence type="ECO:0000313" key="2">
    <source>
        <dbReference type="EMBL" id="RFU86676.1"/>
    </source>
</evidence>
<dbReference type="AlphaFoldDB" id="A0A372M6W6"/>
<dbReference type="EMBL" id="QUAK01000062">
    <property type="protein sequence ID" value="RFU86676.1"/>
    <property type="molecule type" value="Genomic_DNA"/>
</dbReference>
<proteinExistence type="predicted"/>
<comment type="caution">
    <text evidence="2">The sequence shown here is derived from an EMBL/GenBank/DDBJ whole genome shotgun (WGS) entry which is preliminary data.</text>
</comment>
<accession>A0A372M6W6</accession>
<keyword evidence="1" id="KW-0472">Membrane</keyword>
<organism evidence="2 3">
    <name type="scientific">Streptomyces triticagri</name>
    <dbReference type="NCBI Taxonomy" id="2293568"/>
    <lineage>
        <taxon>Bacteria</taxon>
        <taxon>Bacillati</taxon>
        <taxon>Actinomycetota</taxon>
        <taxon>Actinomycetes</taxon>
        <taxon>Kitasatosporales</taxon>
        <taxon>Streptomycetaceae</taxon>
        <taxon>Streptomyces</taxon>
    </lineage>
</organism>
<protein>
    <submittedName>
        <fullName evidence="2">Uncharacterized protein</fullName>
    </submittedName>
</protein>
<name>A0A372M6W6_9ACTN</name>
<feature type="transmembrane region" description="Helical" evidence="1">
    <location>
        <begin position="6"/>
        <end position="27"/>
    </location>
</feature>
<dbReference type="Proteomes" id="UP000263094">
    <property type="component" value="Unassembled WGS sequence"/>
</dbReference>
<keyword evidence="3" id="KW-1185">Reference proteome</keyword>
<evidence type="ECO:0000313" key="3">
    <source>
        <dbReference type="Proteomes" id="UP000263094"/>
    </source>
</evidence>
<dbReference type="RefSeq" id="WP_128555776.1">
    <property type="nucleotide sequence ID" value="NZ_QUAK01000062.1"/>
</dbReference>
<evidence type="ECO:0000256" key="1">
    <source>
        <dbReference type="SAM" id="Phobius"/>
    </source>
</evidence>
<keyword evidence="1" id="KW-0812">Transmembrane</keyword>
<reference evidence="2 3" key="1">
    <citation type="submission" date="2018-08" db="EMBL/GenBank/DDBJ databases">
        <title>Isolation, diversity and antifungal activity of Actinobacteria from wheat.</title>
        <authorList>
            <person name="Han C."/>
        </authorList>
    </citation>
    <scope>NUCLEOTIDE SEQUENCE [LARGE SCALE GENOMIC DNA]</scope>
    <source>
        <strain evidence="2 3">NEAU-YY421</strain>
    </source>
</reference>
<keyword evidence="1" id="KW-1133">Transmembrane helix</keyword>
<gene>
    <name evidence="2" type="ORF">DY218_11095</name>
</gene>
<sequence length="151" mass="16443">MQIQRGYFIALVALPLVLATIFGLILWEQSRLDRDELGEVSRDAVDRMESAHYAGSLPKDIQAAVDSAVESAAQRKSVPVPFTPSAGFSTDPGDDSLRTYYFHLTGDEDWHVSNGNADDVVCLTLTPAEEAPRSGTGLFEPKLKDGMCPDN</sequence>